<dbReference type="AlphaFoldDB" id="A0A328FFV9"/>
<gene>
    <name evidence="5" type="ORF">DO021_10755</name>
    <name evidence="4" type="ORF">EYB58_22600</name>
</gene>
<evidence type="ECO:0000313" key="5">
    <source>
        <dbReference type="EMBL" id="RAM01917.1"/>
    </source>
</evidence>
<dbReference type="PANTHER" id="PTHR46401">
    <property type="entry name" value="GLYCOSYLTRANSFERASE WBBK-RELATED"/>
    <property type="match status" value="1"/>
</dbReference>
<accession>A0A328FFV9</accession>
<dbReference type="Pfam" id="PF13439">
    <property type="entry name" value="Glyco_transf_4"/>
    <property type="match status" value="1"/>
</dbReference>
<dbReference type="SUPFAM" id="SSF53756">
    <property type="entry name" value="UDP-Glycosyltransferase/glycogen phosphorylase"/>
    <property type="match status" value="1"/>
</dbReference>
<sequence>MNKTPLHILHIANSYGGTEVYSNLIRALDRLGVRQTVFVPLNAKNRNRLGKQLIKFSVPGSIIIYSSALKWYHRYLYKNKIDTTKKEIEKHVDLKSISLIHAGLFCSDGAAAFELSKKHTIPYIVAVRNTDVNTYYKKMWWKRPYFHSILEKATNIIFISPQYEQTFLNVLKGKDIANLDSKTIIIPNGIDLFYLENRIDCAKNIHDPVRVVYAGAFNRGKNIIEVIFALDNLIQKGQRIHFSAIGKGLSFRKEDKDYIKKIYELAANRDWIGIFESKPKEELKLIFEKSDIFVMPSIPETFGLVYVEALTQGLPVIYATGQGFDGYYNDGNIGYGVNPSDSNDIAAKIEFIIDDYAQFSLNITQLNLKEDFSWEKISIRYLQLYKEIVSI</sequence>
<dbReference type="InterPro" id="IPR001296">
    <property type="entry name" value="Glyco_trans_1"/>
</dbReference>
<dbReference type="GO" id="GO:0009103">
    <property type="term" value="P:lipopolysaccharide biosynthetic process"/>
    <property type="evidence" value="ECO:0007669"/>
    <property type="project" value="TreeGrafter"/>
</dbReference>
<reference evidence="5 6" key="1">
    <citation type="submission" date="2018-06" db="EMBL/GenBank/DDBJ databases">
        <title>Complete Genome Sequence of Desulfobacter hydrogenophilus (DSM3380).</title>
        <authorList>
            <person name="Marietou A."/>
            <person name="Schreiber L."/>
            <person name="Marshall I."/>
            <person name="Jorgensen B."/>
        </authorList>
    </citation>
    <scope>NUCLEOTIDE SEQUENCE [LARGE SCALE GENOMIC DNA]</scope>
    <source>
        <strain evidence="5 6">DSM 3380</strain>
    </source>
</reference>
<dbReference type="Gene3D" id="3.40.50.2000">
    <property type="entry name" value="Glycogen Phosphorylase B"/>
    <property type="match status" value="2"/>
</dbReference>
<dbReference type="GO" id="GO:0016757">
    <property type="term" value="F:glycosyltransferase activity"/>
    <property type="evidence" value="ECO:0007669"/>
    <property type="project" value="InterPro"/>
</dbReference>
<dbReference type="EMBL" id="QLNI01000020">
    <property type="protein sequence ID" value="RAM01917.1"/>
    <property type="molecule type" value="Genomic_DNA"/>
</dbReference>
<dbReference type="EMBL" id="CP036313">
    <property type="protein sequence ID" value="QBH15442.1"/>
    <property type="molecule type" value="Genomic_DNA"/>
</dbReference>
<name>A0A328FFV9_9BACT</name>
<keyword evidence="1" id="KW-0808">Transferase</keyword>
<evidence type="ECO:0000313" key="4">
    <source>
        <dbReference type="EMBL" id="QBH15442.1"/>
    </source>
</evidence>
<feature type="domain" description="Glycosyl transferase family 1" evidence="2">
    <location>
        <begin position="206"/>
        <end position="356"/>
    </location>
</feature>
<dbReference type="Proteomes" id="UP000248798">
    <property type="component" value="Unassembled WGS sequence"/>
</dbReference>
<keyword evidence="7" id="KW-1185">Reference proteome</keyword>
<feature type="domain" description="Glycosyltransferase subfamily 4-like N-terminal" evidence="3">
    <location>
        <begin position="16"/>
        <end position="192"/>
    </location>
</feature>
<evidence type="ECO:0000256" key="1">
    <source>
        <dbReference type="ARBA" id="ARBA00022679"/>
    </source>
</evidence>
<dbReference type="RefSeq" id="WP_111956507.1">
    <property type="nucleotide sequence ID" value="NZ_CP036313.1"/>
</dbReference>
<reference evidence="4 7" key="2">
    <citation type="submission" date="2019-02" db="EMBL/GenBank/DDBJ databases">
        <title>Complete genome sequence of Desulfobacter hydrogenophilus AcRS1.</title>
        <authorList>
            <person name="Marietou A."/>
            <person name="Lund M.B."/>
            <person name="Marshall I.P.G."/>
            <person name="Schreiber L."/>
            <person name="Jorgensen B."/>
        </authorList>
    </citation>
    <scope>NUCLEOTIDE SEQUENCE [LARGE SCALE GENOMIC DNA]</scope>
    <source>
        <strain evidence="4 7">AcRS1</strain>
    </source>
</reference>
<proteinExistence type="predicted"/>
<dbReference type="Pfam" id="PF00534">
    <property type="entry name" value="Glycos_transf_1"/>
    <property type="match status" value="1"/>
</dbReference>
<dbReference type="InterPro" id="IPR028098">
    <property type="entry name" value="Glyco_trans_4-like_N"/>
</dbReference>
<dbReference type="OrthoDB" id="5490313at2"/>
<protein>
    <submittedName>
        <fullName evidence="4">Glycosyltransferase</fullName>
    </submittedName>
</protein>
<evidence type="ECO:0000259" key="3">
    <source>
        <dbReference type="Pfam" id="PF13439"/>
    </source>
</evidence>
<evidence type="ECO:0000313" key="6">
    <source>
        <dbReference type="Proteomes" id="UP000248798"/>
    </source>
</evidence>
<organism evidence="5 6">
    <name type="scientific">Desulfobacter hydrogenophilus</name>
    <dbReference type="NCBI Taxonomy" id="2291"/>
    <lineage>
        <taxon>Bacteria</taxon>
        <taxon>Pseudomonadati</taxon>
        <taxon>Thermodesulfobacteriota</taxon>
        <taxon>Desulfobacteria</taxon>
        <taxon>Desulfobacterales</taxon>
        <taxon>Desulfobacteraceae</taxon>
        <taxon>Desulfobacter</taxon>
    </lineage>
</organism>
<evidence type="ECO:0000259" key="2">
    <source>
        <dbReference type="Pfam" id="PF00534"/>
    </source>
</evidence>
<evidence type="ECO:0000313" key="7">
    <source>
        <dbReference type="Proteomes" id="UP000293902"/>
    </source>
</evidence>
<dbReference type="PANTHER" id="PTHR46401:SF2">
    <property type="entry name" value="GLYCOSYLTRANSFERASE WBBK-RELATED"/>
    <property type="match status" value="1"/>
</dbReference>
<dbReference type="Proteomes" id="UP000293902">
    <property type="component" value="Chromosome"/>
</dbReference>